<evidence type="ECO:0008006" key="3">
    <source>
        <dbReference type="Google" id="ProtNLM"/>
    </source>
</evidence>
<accession>A0A6C0GPW2</accession>
<keyword evidence="2" id="KW-1185">Reference proteome</keyword>
<proteinExistence type="predicted"/>
<evidence type="ECO:0000313" key="2">
    <source>
        <dbReference type="Proteomes" id="UP000480178"/>
    </source>
</evidence>
<evidence type="ECO:0000313" key="1">
    <source>
        <dbReference type="EMBL" id="QHT69957.1"/>
    </source>
</evidence>
<protein>
    <recommendedName>
        <fullName evidence="3">DUF3052 family protein</fullName>
    </recommendedName>
</protein>
<reference evidence="1 2" key="1">
    <citation type="submission" date="2020-01" db="EMBL/GenBank/DDBJ databases">
        <authorList>
            <person name="Kim M.K."/>
        </authorList>
    </citation>
    <scope>NUCLEOTIDE SEQUENCE [LARGE SCALE GENOMIC DNA]</scope>
    <source>
        <strain evidence="1 2">172606-1</strain>
    </source>
</reference>
<name>A0A6C0GPW2_9BACT</name>
<dbReference type="Proteomes" id="UP000480178">
    <property type="component" value="Chromosome"/>
</dbReference>
<dbReference type="EMBL" id="CP048222">
    <property type="protein sequence ID" value="QHT69957.1"/>
    <property type="molecule type" value="Genomic_DNA"/>
</dbReference>
<sequence length="139" mass="15727">MARSVSEKMGIKQGMSAIFIHAPDEAIHAIDPPMLEVKSTLTGDFDYIHLFAINQAVFHEYFPKLKQHLKQTGMLWVSWPKAKQLNTDLTLTTVIKIGYDYGLVESTTISINPVWSAIKFTHPKKGKTYANSYGKLRTE</sequence>
<dbReference type="KEGG" id="rhoz:GXP67_26575"/>
<gene>
    <name evidence="1" type="ORF">GXP67_26575</name>
</gene>
<organism evidence="1 2">
    <name type="scientific">Rhodocytophaga rosea</name>
    <dbReference type="NCBI Taxonomy" id="2704465"/>
    <lineage>
        <taxon>Bacteria</taxon>
        <taxon>Pseudomonadati</taxon>
        <taxon>Bacteroidota</taxon>
        <taxon>Cytophagia</taxon>
        <taxon>Cytophagales</taxon>
        <taxon>Rhodocytophagaceae</taxon>
        <taxon>Rhodocytophaga</taxon>
    </lineage>
</organism>
<dbReference type="RefSeq" id="WP_162445940.1">
    <property type="nucleotide sequence ID" value="NZ_CP048222.1"/>
</dbReference>
<dbReference type="AlphaFoldDB" id="A0A6C0GPW2"/>